<dbReference type="RefSeq" id="XP_069228795.1">
    <property type="nucleotide sequence ID" value="XM_069374560.1"/>
</dbReference>
<gene>
    <name evidence="1" type="ORF">WHR41_05955</name>
</gene>
<dbReference type="EMBL" id="JAAQHG020000018">
    <property type="protein sequence ID" value="KAL1585689.1"/>
    <property type="molecule type" value="Genomic_DNA"/>
</dbReference>
<protein>
    <recommendedName>
        <fullName evidence="3">UBC core domain-containing protein</fullName>
    </recommendedName>
</protein>
<dbReference type="AlphaFoldDB" id="A0AB34KL64"/>
<evidence type="ECO:0000313" key="2">
    <source>
        <dbReference type="Proteomes" id="UP000803884"/>
    </source>
</evidence>
<evidence type="ECO:0008006" key="3">
    <source>
        <dbReference type="Google" id="ProtNLM"/>
    </source>
</evidence>
<accession>A0AB34KL64</accession>
<dbReference type="Proteomes" id="UP000803884">
    <property type="component" value="Unassembled WGS sequence"/>
</dbReference>
<sequence>MKPGSLKRIFQEIEDVNADFFNLRTVLSQDTDSDDLKFYFVMLPNDGAMAHLPLVGALYIHDNYPAYPPVVHLYTKTGRFNVDVYRYETGNITRSTLCFDVLSSESQGGTWKPEYSISLLFASLMSAIVSFSVPQQAGGDRDEPVSMGKLHEVKVAAQATFLEYRDRLPPIPAIPAIAATPIPAEQMPFPSKITTSEGEKFTSGPIYLQTKNSTAQTFAMDLTGLHPGIVFSIVLSSSTSDIAGRKPDVIIVRNGVTATAARKRAGESTKWFYHGKPMDEKIARLHVTIGRGQMTLAYEAEGRMIVHGESPVSRLGVFQIGDVSGLPFYVHVVMKRKSGGEAWVTFLDTEGKGYVHDPTREVRDGLQGKMGQLGIRDEDREELAEQGWDVV</sequence>
<proteinExistence type="predicted"/>
<keyword evidence="2" id="KW-1185">Reference proteome</keyword>
<dbReference type="InterPro" id="IPR016135">
    <property type="entry name" value="UBQ-conjugating_enzyme/RWD"/>
</dbReference>
<reference evidence="1 2" key="1">
    <citation type="journal article" date="2020" name="Microbiol. Resour. Announc.">
        <title>Draft Genome Sequence of a Cladosporium Species Isolated from the Mesophotic Ascidian Didemnum maculosum.</title>
        <authorList>
            <person name="Gioti A."/>
            <person name="Siaperas R."/>
            <person name="Nikolaivits E."/>
            <person name="Le Goff G."/>
            <person name="Ouazzani J."/>
            <person name="Kotoulas G."/>
            <person name="Topakas E."/>
        </authorList>
    </citation>
    <scope>NUCLEOTIDE SEQUENCE [LARGE SCALE GENOMIC DNA]</scope>
    <source>
        <strain evidence="1 2">TM138-S3</strain>
    </source>
</reference>
<name>A0AB34KL64_9PEZI</name>
<dbReference type="SUPFAM" id="SSF54495">
    <property type="entry name" value="UBC-like"/>
    <property type="match status" value="1"/>
</dbReference>
<dbReference type="Gene3D" id="3.10.110.10">
    <property type="entry name" value="Ubiquitin Conjugating Enzyme"/>
    <property type="match status" value="1"/>
</dbReference>
<organism evidence="1 2">
    <name type="scientific">Cladosporium halotolerans</name>
    <dbReference type="NCBI Taxonomy" id="1052096"/>
    <lineage>
        <taxon>Eukaryota</taxon>
        <taxon>Fungi</taxon>
        <taxon>Dikarya</taxon>
        <taxon>Ascomycota</taxon>
        <taxon>Pezizomycotina</taxon>
        <taxon>Dothideomycetes</taxon>
        <taxon>Dothideomycetidae</taxon>
        <taxon>Cladosporiales</taxon>
        <taxon>Cladosporiaceae</taxon>
        <taxon>Cladosporium</taxon>
    </lineage>
</organism>
<comment type="caution">
    <text evidence="1">The sequence shown here is derived from an EMBL/GenBank/DDBJ whole genome shotgun (WGS) entry which is preliminary data.</text>
</comment>
<dbReference type="GeneID" id="96007398"/>
<evidence type="ECO:0000313" key="1">
    <source>
        <dbReference type="EMBL" id="KAL1585689.1"/>
    </source>
</evidence>